<comment type="caution">
    <text evidence="3">The sequence shown here is derived from an EMBL/GenBank/DDBJ whole genome shotgun (WGS) entry which is preliminary data.</text>
</comment>
<dbReference type="CDD" id="cd00303">
    <property type="entry name" value="retropepsin_like"/>
    <property type="match status" value="1"/>
</dbReference>
<dbReference type="InterPro" id="IPR013087">
    <property type="entry name" value="Znf_C2H2_type"/>
</dbReference>
<feature type="domain" description="C2H2-type" evidence="2">
    <location>
        <begin position="458"/>
        <end position="487"/>
    </location>
</feature>
<organism evidence="3 4">
    <name type="scientific">Rotaria magnacalcarata</name>
    <dbReference type="NCBI Taxonomy" id="392030"/>
    <lineage>
        <taxon>Eukaryota</taxon>
        <taxon>Metazoa</taxon>
        <taxon>Spiralia</taxon>
        <taxon>Gnathifera</taxon>
        <taxon>Rotifera</taxon>
        <taxon>Eurotatoria</taxon>
        <taxon>Bdelloidea</taxon>
        <taxon>Philodinida</taxon>
        <taxon>Philodinidae</taxon>
        <taxon>Rotaria</taxon>
    </lineage>
</organism>
<dbReference type="PANTHER" id="PTHR33194">
    <property type="entry name" value="ZINC KNUCKLE DOMAINCONTAINING PROTEIN"/>
    <property type="match status" value="1"/>
</dbReference>
<dbReference type="PANTHER" id="PTHR33194:SF4">
    <property type="entry name" value="CCHC-TYPE DOMAIN-CONTAINING PROTEIN"/>
    <property type="match status" value="1"/>
</dbReference>
<evidence type="ECO:0000256" key="1">
    <source>
        <dbReference type="PROSITE-ProRule" id="PRU00042"/>
    </source>
</evidence>
<dbReference type="Proteomes" id="UP000663855">
    <property type="component" value="Unassembled WGS sequence"/>
</dbReference>
<gene>
    <name evidence="3" type="ORF">CJN711_LOCUS32351</name>
</gene>
<dbReference type="AlphaFoldDB" id="A0A815YUQ4"/>
<evidence type="ECO:0000259" key="2">
    <source>
        <dbReference type="PROSITE" id="PS50157"/>
    </source>
</evidence>
<evidence type="ECO:0000313" key="3">
    <source>
        <dbReference type="EMBL" id="CAF1575164.1"/>
    </source>
</evidence>
<dbReference type="PROSITE" id="PS50157">
    <property type="entry name" value="ZINC_FINGER_C2H2_2"/>
    <property type="match status" value="1"/>
</dbReference>
<dbReference type="SUPFAM" id="SSF50630">
    <property type="entry name" value="Acid proteases"/>
    <property type="match status" value="1"/>
</dbReference>
<dbReference type="InterPro" id="IPR021109">
    <property type="entry name" value="Peptidase_aspartic_dom_sf"/>
</dbReference>
<reference evidence="3" key="1">
    <citation type="submission" date="2021-02" db="EMBL/GenBank/DDBJ databases">
        <authorList>
            <person name="Nowell W R."/>
        </authorList>
    </citation>
    <scope>NUCLEOTIDE SEQUENCE</scope>
</reference>
<protein>
    <recommendedName>
        <fullName evidence="2">C2H2-type domain-containing protein</fullName>
    </recommendedName>
</protein>
<keyword evidence="1" id="KW-0862">Zinc</keyword>
<proteinExistence type="predicted"/>
<dbReference type="Gene3D" id="2.40.70.10">
    <property type="entry name" value="Acid Proteases"/>
    <property type="match status" value="1"/>
</dbReference>
<accession>A0A815YUQ4</accession>
<keyword evidence="1" id="KW-0863">Zinc-finger</keyword>
<evidence type="ECO:0000313" key="4">
    <source>
        <dbReference type="Proteomes" id="UP000663855"/>
    </source>
</evidence>
<sequence>MVWLNLLNLLSRALTPSTIQRSFVTKRNRLASYASNCRRALPRNEGIAVSIPRAYNNSRDWCDRAEIIFDAFNVNDADRLSRIGIKLEDAAFDWYRDNQRPYGTWMVFRQTFERAFPPPERTQNSHLLAEQINQRKQGSDESVHDYYYALDKLCREYDPQMSAIDKTIKLVGGLREELKCKLLPLNVQTPEQFMIQAKNYESSEKVMTHHRKQNGPMQLPEPTYKFESNDYSMVAASQPREQFNLTYHQQPYRTHSEKFNHSLNRPVENQQQQKARNGTFSYQQQRGQPSRYYQQENFNNNDNRNFQKCFRLKVNNTFIDAMIDTGSAYSIIHINTLRKLIRQPHIIYQKKIHRTANNTELRTIGLVKLKINIRNIPTFILAEVAIDLCTGLVLGNDWISKNEIDIITTQKCIRKRRGSYVATIPFSNYYQEAYPVYPIYSIHTLPKQRVKTLNKPDLKCRTCYERYKTKKQLFEHLHRASHYAKRETKVLSTLRSISTQTGKQSSIIGAITTRRIKYRQQQREKVNDN</sequence>
<dbReference type="GO" id="GO:0008270">
    <property type="term" value="F:zinc ion binding"/>
    <property type="evidence" value="ECO:0007669"/>
    <property type="project" value="UniProtKB-KW"/>
</dbReference>
<dbReference type="EMBL" id="CAJNOV010015508">
    <property type="protein sequence ID" value="CAF1575164.1"/>
    <property type="molecule type" value="Genomic_DNA"/>
</dbReference>
<dbReference type="PROSITE" id="PS00028">
    <property type="entry name" value="ZINC_FINGER_C2H2_1"/>
    <property type="match status" value="1"/>
</dbReference>
<name>A0A815YUQ4_9BILA</name>
<keyword evidence="1" id="KW-0479">Metal-binding</keyword>